<evidence type="ECO:0000256" key="4">
    <source>
        <dbReference type="ARBA" id="ARBA00023004"/>
    </source>
</evidence>
<keyword evidence="8" id="KW-1185">Reference proteome</keyword>
<reference evidence="7 8" key="1">
    <citation type="submission" date="2019-03" db="EMBL/GenBank/DDBJ databases">
        <title>Genomic Encyclopedia of Type Strains, Phase IV (KMG-IV): sequencing the most valuable type-strain genomes for metagenomic binning, comparative biology and taxonomic classification.</title>
        <authorList>
            <person name="Goeker M."/>
        </authorList>
    </citation>
    <scope>NUCLEOTIDE SEQUENCE [LARGE SCALE GENOMIC DNA]</scope>
    <source>
        <strain evidence="7 8">DSM 21100</strain>
    </source>
</reference>
<keyword evidence="1" id="KW-0004">4Fe-4S</keyword>
<dbReference type="PANTHER" id="PTHR43498:SF1">
    <property type="entry name" value="COB--COM HETERODISULFIDE REDUCTASE IRON-SULFUR SUBUNIT A"/>
    <property type="match status" value="1"/>
</dbReference>
<sequence>MTPNNMNNTLKFVLNILSIVLIAILSTLPPAYAQEEYDICVYGGTSAGVIAAYTAAKMGKSVVLVVPDGHIGGLSSGGLGQTDIGNKQAIGGLSRDFYRRLGKIYGKEEAWKFEPGAAAKVFSDYLEEAAVPVIYDKRVAKVRKKKGEITSVQLHPTDGTNNRKQVISAKIYLDCTYEGDLMALAGVTYTVGREDNSIYNETLNGYQLPEYLKQSGRHQFPDGVSPYRIPGDPSSGLLYGISNATPGKTGEGDRKVQAYNFRICLTDSAENRIPVTRPPDYDSTKYELLARLFKAQPQMTGPNDYFIWSRMPNRKTDVNNRGGFSTDMIGANYNWPEASFEERKEIFEDHVSYTKGLLYFVKTDPRVPARLQEFVSQWGYPKDEYVDHGHFTPQLYIREGRRMVGEYVMTEHNCTGERLVSDPIGMAAYTMDSHNVQRIVVNGMVKNEGNVEVGKFPPYPISYGAITPKQEECTNLLVPVSLSASHIAFGSIRMEPVFMILGQSAAIAASQAINEDKAVQDINYNQLKAALLENKQVLGAKQSKQ</sequence>
<accession>A0A4R3KMZ7</accession>
<keyword evidence="5" id="KW-0411">Iron-sulfur</keyword>
<proteinExistence type="predicted"/>
<dbReference type="AlphaFoldDB" id="A0A4R3KMZ7"/>
<keyword evidence="4" id="KW-0408">Iron</keyword>
<keyword evidence="3" id="KW-0560">Oxidoreductase</keyword>
<dbReference type="InterPro" id="IPR036188">
    <property type="entry name" value="FAD/NAD-bd_sf"/>
</dbReference>
<dbReference type="PANTHER" id="PTHR43498">
    <property type="entry name" value="FERREDOXIN:COB-COM HETERODISULFIDE REDUCTASE SUBUNIT A"/>
    <property type="match status" value="1"/>
</dbReference>
<protein>
    <submittedName>
        <fullName evidence="7">FAD dependent oxidoreductase</fullName>
    </submittedName>
</protein>
<organism evidence="7 8">
    <name type="scientific">Anseongella ginsenosidimutans</name>
    <dbReference type="NCBI Taxonomy" id="496056"/>
    <lineage>
        <taxon>Bacteria</taxon>
        <taxon>Pseudomonadati</taxon>
        <taxon>Bacteroidota</taxon>
        <taxon>Sphingobacteriia</taxon>
        <taxon>Sphingobacteriales</taxon>
        <taxon>Sphingobacteriaceae</taxon>
        <taxon>Anseongella</taxon>
    </lineage>
</organism>
<feature type="signal peptide" evidence="6">
    <location>
        <begin position="1"/>
        <end position="33"/>
    </location>
</feature>
<dbReference type="EMBL" id="SMAD01000013">
    <property type="protein sequence ID" value="TCS85270.1"/>
    <property type="molecule type" value="Genomic_DNA"/>
</dbReference>
<dbReference type="Pfam" id="PF12831">
    <property type="entry name" value="FAD_oxidored"/>
    <property type="match status" value="1"/>
</dbReference>
<gene>
    <name evidence="7" type="ORF">EDD80_1135</name>
</gene>
<evidence type="ECO:0000313" key="7">
    <source>
        <dbReference type="EMBL" id="TCS85270.1"/>
    </source>
</evidence>
<evidence type="ECO:0000256" key="2">
    <source>
        <dbReference type="ARBA" id="ARBA00022723"/>
    </source>
</evidence>
<evidence type="ECO:0000313" key="8">
    <source>
        <dbReference type="Proteomes" id="UP000295807"/>
    </source>
</evidence>
<keyword evidence="2" id="KW-0479">Metal-binding</keyword>
<comment type="caution">
    <text evidence="7">The sequence shown here is derived from an EMBL/GenBank/DDBJ whole genome shotgun (WGS) entry which is preliminary data.</text>
</comment>
<feature type="chain" id="PRO_5021017752" evidence="6">
    <location>
        <begin position="34"/>
        <end position="545"/>
    </location>
</feature>
<evidence type="ECO:0000256" key="1">
    <source>
        <dbReference type="ARBA" id="ARBA00022485"/>
    </source>
</evidence>
<evidence type="ECO:0000256" key="5">
    <source>
        <dbReference type="ARBA" id="ARBA00023014"/>
    </source>
</evidence>
<dbReference type="Gene3D" id="3.50.50.60">
    <property type="entry name" value="FAD/NAD(P)-binding domain"/>
    <property type="match status" value="1"/>
</dbReference>
<dbReference type="GO" id="GO:0016491">
    <property type="term" value="F:oxidoreductase activity"/>
    <property type="evidence" value="ECO:0007669"/>
    <property type="project" value="UniProtKB-KW"/>
</dbReference>
<dbReference type="InterPro" id="IPR039650">
    <property type="entry name" value="HdrA-like"/>
</dbReference>
<name>A0A4R3KMZ7_9SPHI</name>
<dbReference type="Proteomes" id="UP000295807">
    <property type="component" value="Unassembled WGS sequence"/>
</dbReference>
<dbReference type="GO" id="GO:0051539">
    <property type="term" value="F:4 iron, 4 sulfur cluster binding"/>
    <property type="evidence" value="ECO:0007669"/>
    <property type="project" value="UniProtKB-KW"/>
</dbReference>
<evidence type="ECO:0000256" key="6">
    <source>
        <dbReference type="SAM" id="SignalP"/>
    </source>
</evidence>
<dbReference type="SUPFAM" id="SSF51905">
    <property type="entry name" value="FAD/NAD(P)-binding domain"/>
    <property type="match status" value="1"/>
</dbReference>
<keyword evidence="6" id="KW-0732">Signal</keyword>
<evidence type="ECO:0000256" key="3">
    <source>
        <dbReference type="ARBA" id="ARBA00023002"/>
    </source>
</evidence>
<dbReference type="GO" id="GO:0046872">
    <property type="term" value="F:metal ion binding"/>
    <property type="evidence" value="ECO:0007669"/>
    <property type="project" value="UniProtKB-KW"/>
</dbReference>